<dbReference type="Gramene" id="PHT84920">
    <property type="protein sequence ID" value="PHT84920"/>
    <property type="gene ID" value="T459_13363"/>
</dbReference>
<dbReference type="STRING" id="4072.A0A2G2ZSF7"/>
<evidence type="ECO:0000256" key="6">
    <source>
        <dbReference type="ARBA" id="ARBA00077505"/>
    </source>
</evidence>
<keyword evidence="4" id="KW-0560">Oxidoreductase</keyword>
<evidence type="ECO:0000313" key="11">
    <source>
        <dbReference type="Proteomes" id="UP000222542"/>
    </source>
</evidence>
<dbReference type="InterPro" id="IPR013783">
    <property type="entry name" value="Ig-like_fold"/>
</dbReference>
<dbReference type="Pfam" id="PF09118">
    <property type="entry name" value="GO-like_E_set"/>
    <property type="match status" value="1"/>
</dbReference>
<organism evidence="10 11">
    <name type="scientific">Capsicum annuum</name>
    <name type="common">Capsicum pepper</name>
    <dbReference type="NCBI Taxonomy" id="4072"/>
    <lineage>
        <taxon>Eukaryota</taxon>
        <taxon>Viridiplantae</taxon>
        <taxon>Streptophyta</taxon>
        <taxon>Embryophyta</taxon>
        <taxon>Tracheophyta</taxon>
        <taxon>Spermatophyta</taxon>
        <taxon>Magnoliopsida</taxon>
        <taxon>eudicotyledons</taxon>
        <taxon>Gunneridae</taxon>
        <taxon>Pentapetalae</taxon>
        <taxon>asterids</taxon>
        <taxon>lamiids</taxon>
        <taxon>Solanales</taxon>
        <taxon>Solanaceae</taxon>
        <taxon>Solanoideae</taxon>
        <taxon>Capsiceae</taxon>
        <taxon>Capsicum</taxon>
    </lineage>
</organism>
<dbReference type="FunFam" id="2.130.10.80:FF:000001">
    <property type="entry name" value="Aldehyde oxidase GLOX"/>
    <property type="match status" value="1"/>
</dbReference>
<dbReference type="Gene3D" id="2.60.40.10">
    <property type="entry name" value="Immunoglobulins"/>
    <property type="match status" value="1"/>
</dbReference>
<evidence type="ECO:0000256" key="3">
    <source>
        <dbReference type="ARBA" id="ARBA00022729"/>
    </source>
</evidence>
<reference evidence="10 11" key="2">
    <citation type="journal article" date="2017" name="Genome Biol.">
        <title>New reference genome sequences of hot pepper reveal the massive evolution of plant disease-resistance genes by retroduplication.</title>
        <authorList>
            <person name="Kim S."/>
            <person name="Park J."/>
            <person name="Yeom S.I."/>
            <person name="Kim Y.M."/>
            <person name="Seo E."/>
            <person name="Kim K.T."/>
            <person name="Kim M.S."/>
            <person name="Lee J.M."/>
            <person name="Cheong K."/>
            <person name="Shin H.S."/>
            <person name="Kim S.B."/>
            <person name="Han K."/>
            <person name="Lee J."/>
            <person name="Park M."/>
            <person name="Lee H.A."/>
            <person name="Lee H.Y."/>
            <person name="Lee Y."/>
            <person name="Oh S."/>
            <person name="Lee J.H."/>
            <person name="Choi E."/>
            <person name="Choi E."/>
            <person name="Lee S.E."/>
            <person name="Jeon J."/>
            <person name="Kim H."/>
            <person name="Choi G."/>
            <person name="Song H."/>
            <person name="Lee J."/>
            <person name="Lee S.C."/>
            <person name="Kwon J.K."/>
            <person name="Lee H.Y."/>
            <person name="Koo N."/>
            <person name="Hong Y."/>
            <person name="Kim R.W."/>
            <person name="Kang W.H."/>
            <person name="Huh J.H."/>
            <person name="Kang B.C."/>
            <person name="Yang T.J."/>
            <person name="Lee Y.H."/>
            <person name="Bennetzen J.L."/>
            <person name="Choi D."/>
        </authorList>
    </citation>
    <scope>NUCLEOTIDE SEQUENCE [LARGE SCALE GENOMIC DNA]</scope>
    <source>
        <strain evidence="11">cv. CM334</strain>
    </source>
</reference>
<dbReference type="SUPFAM" id="SSF81296">
    <property type="entry name" value="E set domains"/>
    <property type="match status" value="1"/>
</dbReference>
<dbReference type="InterPro" id="IPR009880">
    <property type="entry name" value="Glyoxal_oxidase_N"/>
</dbReference>
<dbReference type="SMR" id="A0A2G2ZSF7"/>
<evidence type="ECO:0000256" key="5">
    <source>
        <dbReference type="ARBA" id="ARBA00073112"/>
    </source>
</evidence>
<dbReference type="InterPro" id="IPR037293">
    <property type="entry name" value="Gal_Oxidase_central_sf"/>
</dbReference>
<feature type="domain" description="Galactose oxidase-like Early set" evidence="9">
    <location>
        <begin position="448"/>
        <end position="553"/>
    </location>
</feature>
<dbReference type="InterPro" id="IPR011043">
    <property type="entry name" value="Gal_Oxase/kelch_b-propeller"/>
</dbReference>
<accession>A0A2G2ZSF7</accession>
<feature type="signal peptide" evidence="7">
    <location>
        <begin position="1"/>
        <end position="32"/>
    </location>
</feature>
<evidence type="ECO:0000259" key="9">
    <source>
        <dbReference type="Pfam" id="PF09118"/>
    </source>
</evidence>
<keyword evidence="11" id="KW-1185">Reference proteome</keyword>
<comment type="subcellular location">
    <subcellularLocation>
        <location evidence="1">Secreted</location>
    </subcellularLocation>
</comment>
<dbReference type="Proteomes" id="UP000222542">
    <property type="component" value="Unassembled WGS sequence"/>
</dbReference>
<dbReference type="Gene3D" id="2.130.10.80">
    <property type="entry name" value="Galactose oxidase/kelch, beta-propeller"/>
    <property type="match status" value="1"/>
</dbReference>
<sequence length="554" mass="61256">MKTRITIIPFLIQLAQLLLLLLLPCHRYTAYAAGGTWDLLMSNIGISAMHMQLLNNDRVIMYDRTDFGASNISLPDGKCRNNPNDLTLKVDCTAHSVEYDVSTNSVRPLMVQTDVWCSSGSATSDGSLVQTGGFNDGENFVRVFKPCSGKTSTCDWKEIGSALIQSRWYATNHLLPDGRQIIVGGRDAFNYEFYPKTASTNNLFGLPFLQQTNDPREENNLYPFVFLNVDGNLFIFANNRAVLLDYMTNTIVKTYPQITGGDPRNYPSTGSAVLLPLNMQKETIRAEVLVCGGTKKGSYLRAQRGKFLGALNTCGRITITDPNPKWIMETMPVARTMGDMVILPNGDVLIVNGAGAGTAGWELGRSPVLSPVIYRPDDSLGSRFEVQNPGTIPRMYHSTTVLLRDGRVLVGGSNPHGFYNFTGVLFPTELSLEAFSPSYLDSRSANSRPRIISPASQRKVKYGERIDIRFTIRGSIKRDLVKVTMVAPAFNTHSNTMNQRMLTLSGGKVTGVGISTYKINSIFPNSKNLAPPGYYMLFVVHQDIPSEGIWIRIQ</sequence>
<keyword evidence="2" id="KW-0964">Secreted</keyword>
<reference evidence="10 11" key="1">
    <citation type="journal article" date="2014" name="Nat. Genet.">
        <title>Genome sequence of the hot pepper provides insights into the evolution of pungency in Capsicum species.</title>
        <authorList>
            <person name="Kim S."/>
            <person name="Park M."/>
            <person name="Yeom S.I."/>
            <person name="Kim Y.M."/>
            <person name="Lee J.M."/>
            <person name="Lee H.A."/>
            <person name="Seo E."/>
            <person name="Choi J."/>
            <person name="Cheong K."/>
            <person name="Kim K.T."/>
            <person name="Jung K."/>
            <person name="Lee G.W."/>
            <person name="Oh S.K."/>
            <person name="Bae C."/>
            <person name="Kim S.B."/>
            <person name="Lee H.Y."/>
            <person name="Kim S.Y."/>
            <person name="Kim M.S."/>
            <person name="Kang B.C."/>
            <person name="Jo Y.D."/>
            <person name="Yang H.B."/>
            <person name="Jeong H.J."/>
            <person name="Kang W.H."/>
            <person name="Kwon J.K."/>
            <person name="Shin C."/>
            <person name="Lim J.Y."/>
            <person name="Park J.H."/>
            <person name="Huh J.H."/>
            <person name="Kim J.S."/>
            <person name="Kim B.D."/>
            <person name="Cohen O."/>
            <person name="Paran I."/>
            <person name="Suh M.C."/>
            <person name="Lee S.B."/>
            <person name="Kim Y.K."/>
            <person name="Shin Y."/>
            <person name="Noh S.J."/>
            <person name="Park J."/>
            <person name="Seo Y.S."/>
            <person name="Kwon S.Y."/>
            <person name="Kim H.A."/>
            <person name="Park J.M."/>
            <person name="Kim H.J."/>
            <person name="Choi S.B."/>
            <person name="Bosland P.W."/>
            <person name="Reeves G."/>
            <person name="Jo S.H."/>
            <person name="Lee B.W."/>
            <person name="Cho H.T."/>
            <person name="Choi H.S."/>
            <person name="Lee M.S."/>
            <person name="Yu Y."/>
            <person name="Do Choi Y."/>
            <person name="Park B.S."/>
            <person name="van Deynze A."/>
            <person name="Ashrafi H."/>
            <person name="Hill T."/>
            <person name="Kim W.T."/>
            <person name="Pai H.S."/>
            <person name="Ahn H.K."/>
            <person name="Yeam I."/>
            <person name="Giovannoni J.J."/>
            <person name="Rose J.K."/>
            <person name="Sorensen I."/>
            <person name="Lee S.J."/>
            <person name="Kim R.W."/>
            <person name="Choi I.Y."/>
            <person name="Choi B.S."/>
            <person name="Lim J.S."/>
            <person name="Lee Y.H."/>
            <person name="Choi D."/>
        </authorList>
    </citation>
    <scope>NUCLEOTIDE SEQUENCE [LARGE SCALE GENOMIC DNA]</scope>
    <source>
        <strain evidence="11">cv. CM334</strain>
    </source>
</reference>
<feature type="chain" id="PRO_5013915165" description="Aldehyde oxidase GLOX" evidence="7">
    <location>
        <begin position="33"/>
        <end position="554"/>
    </location>
</feature>
<protein>
    <recommendedName>
        <fullName evidence="5">Aldehyde oxidase GLOX</fullName>
    </recommendedName>
    <alternativeName>
        <fullName evidence="6">Glyoxal oxidase</fullName>
    </alternativeName>
</protein>
<dbReference type="InterPro" id="IPR014756">
    <property type="entry name" value="Ig_E-set"/>
</dbReference>
<keyword evidence="3 7" id="KW-0732">Signal</keyword>
<dbReference type="PANTHER" id="PTHR32208">
    <property type="entry name" value="SECRETED PROTEIN-RELATED"/>
    <property type="match status" value="1"/>
</dbReference>
<dbReference type="PANTHER" id="PTHR32208:SF59">
    <property type="entry name" value="WSC DOMAIN-CONTAINING PROTEIN ARB_07867-LIKE"/>
    <property type="match status" value="1"/>
</dbReference>
<dbReference type="GO" id="GO:0005615">
    <property type="term" value="C:extracellular space"/>
    <property type="evidence" value="ECO:0007669"/>
    <property type="project" value="UniProtKB-ARBA"/>
</dbReference>
<dbReference type="Pfam" id="PF07250">
    <property type="entry name" value="Glyoxal_oxid_N"/>
    <property type="match status" value="1"/>
</dbReference>
<dbReference type="AlphaFoldDB" id="A0A2G2ZSF7"/>
<evidence type="ECO:0000313" key="10">
    <source>
        <dbReference type="EMBL" id="PHT84920.1"/>
    </source>
</evidence>
<dbReference type="SUPFAM" id="SSF50965">
    <property type="entry name" value="Galactose oxidase, central domain"/>
    <property type="match status" value="1"/>
</dbReference>
<name>A0A2G2ZSF7_CAPAN</name>
<feature type="domain" description="Glyoxal oxidase N-terminal" evidence="8">
    <location>
        <begin position="49"/>
        <end position="439"/>
    </location>
</feature>
<dbReference type="InterPro" id="IPR015202">
    <property type="entry name" value="GO-like_E_set"/>
</dbReference>
<dbReference type="EMBL" id="AYRZ02000004">
    <property type="protein sequence ID" value="PHT84920.1"/>
    <property type="molecule type" value="Genomic_DNA"/>
</dbReference>
<dbReference type="OMA" id="LLEPRMM"/>
<evidence type="ECO:0000256" key="7">
    <source>
        <dbReference type="SAM" id="SignalP"/>
    </source>
</evidence>
<evidence type="ECO:0000259" key="8">
    <source>
        <dbReference type="Pfam" id="PF07250"/>
    </source>
</evidence>
<evidence type="ECO:0000256" key="1">
    <source>
        <dbReference type="ARBA" id="ARBA00004613"/>
    </source>
</evidence>
<comment type="caution">
    <text evidence="10">The sequence shown here is derived from an EMBL/GenBank/DDBJ whole genome shotgun (WGS) entry which is preliminary data.</text>
</comment>
<dbReference type="GO" id="GO:0016491">
    <property type="term" value="F:oxidoreductase activity"/>
    <property type="evidence" value="ECO:0007669"/>
    <property type="project" value="UniProtKB-KW"/>
</dbReference>
<proteinExistence type="predicted"/>
<gene>
    <name evidence="10" type="ORF">T459_13363</name>
</gene>
<evidence type="ECO:0000256" key="2">
    <source>
        <dbReference type="ARBA" id="ARBA00022525"/>
    </source>
</evidence>
<dbReference type="CDD" id="cd02851">
    <property type="entry name" value="E_set_GO_C"/>
    <property type="match status" value="1"/>
</dbReference>
<evidence type="ECO:0000256" key="4">
    <source>
        <dbReference type="ARBA" id="ARBA00023002"/>
    </source>
</evidence>